<protein>
    <recommendedName>
        <fullName evidence="1">Carboxylesterase type B domain-containing protein</fullName>
    </recommendedName>
</protein>
<organism evidence="2 3">
    <name type="scientific">Trichophyton soudanense CBS 452.61</name>
    <dbReference type="NCBI Taxonomy" id="1215331"/>
    <lineage>
        <taxon>Eukaryota</taxon>
        <taxon>Fungi</taxon>
        <taxon>Dikarya</taxon>
        <taxon>Ascomycota</taxon>
        <taxon>Pezizomycotina</taxon>
        <taxon>Eurotiomycetes</taxon>
        <taxon>Eurotiomycetidae</taxon>
        <taxon>Onygenales</taxon>
        <taxon>Arthrodermataceae</taxon>
        <taxon>Trichophyton</taxon>
    </lineage>
</organism>
<proteinExistence type="predicted"/>
<dbReference type="AlphaFoldDB" id="A0A022Y4F4"/>
<sequence>MSPENYPWPCRDIFAPNFGSDSGLHGWDTPDDSPKNVISGHSAAPYTILSLPATAGYLQQDVASFPPVNLGYATHVPTYINVTSNGLKHANYNNIRFAQPPVGALRFRRPKTPPLREHGVKNGSAPMFATDCVSAIPNIFPPQGLPSRSWGQEDCLFLNVRVPEGVKEGDNVPVVHWIHGSGYAYGSKDLHRISGDGSGLFEDMDRASQKFIYVASNYRMGLYGWSSSPFEDTDANVGLHDTLAALQWTRKYVSKFGGDPRRITAFGESAGAGMLDLLLIAKDGKEDLPFNKAFIASPAIWPRKDPSRRQAVFDSVLKASNCDSADCLRNLSEEDLFKANEYLLVNVTDGKTGALGPGPGFTPVVDGEYITDLVLTVLERGGYNKRVSRVAASNMALEGLGQAPPDHMPEIFPYLVRGTIPHASDETIQKIQSLYTYPADLPAKLGWDWVTDITYACNAYYTAKAYAPKAQRYVMSVPPAIHALDQSYYFYQDNTTTPVTNVNLAREFQEHMRRYITGGKNLRKFTNLIDFPTYGHDESIFNVTLDGWKKEKDPWEVDRRCQVLHDIFADPNNGA</sequence>
<evidence type="ECO:0000259" key="1">
    <source>
        <dbReference type="Pfam" id="PF00135"/>
    </source>
</evidence>
<accession>A0A022Y4F4</accession>
<reference evidence="2 3" key="1">
    <citation type="submission" date="2014-02" db="EMBL/GenBank/DDBJ databases">
        <title>The Genome Sequence of Trichophyton rubrum (morphotype soudanense) CBS 452.61.</title>
        <authorList>
            <consortium name="The Broad Institute Genomics Platform"/>
            <person name="Cuomo C.A."/>
            <person name="White T.C."/>
            <person name="Graser Y."/>
            <person name="Martinez-Rossi N."/>
            <person name="Heitman J."/>
            <person name="Young S.K."/>
            <person name="Zeng Q."/>
            <person name="Gargeya S."/>
            <person name="Abouelleil A."/>
            <person name="Alvarado L."/>
            <person name="Chapman S.B."/>
            <person name="Gainer-Dewar J."/>
            <person name="Goldberg J."/>
            <person name="Griggs A."/>
            <person name="Gujja S."/>
            <person name="Hansen M."/>
            <person name="Howarth C."/>
            <person name="Imamovic A."/>
            <person name="Larimer J."/>
            <person name="Martinez D."/>
            <person name="Murphy C."/>
            <person name="Pearson M.D."/>
            <person name="Persinoti G."/>
            <person name="Poon T."/>
            <person name="Priest M."/>
            <person name="Roberts A.D."/>
            <person name="Saif S."/>
            <person name="Shea T.D."/>
            <person name="Sykes S.N."/>
            <person name="Wortman J."/>
            <person name="Nusbaum C."/>
            <person name="Birren B."/>
        </authorList>
    </citation>
    <scope>NUCLEOTIDE SEQUENCE [LARGE SCALE GENOMIC DNA]</scope>
    <source>
        <strain evidence="2 3">CBS 452.61</strain>
    </source>
</reference>
<gene>
    <name evidence="2" type="ORF">H105_01130</name>
</gene>
<dbReference type="HOGENOM" id="CLU_006586_10_5_1"/>
<evidence type="ECO:0000313" key="2">
    <source>
        <dbReference type="EMBL" id="EZF77852.1"/>
    </source>
</evidence>
<dbReference type="Gene3D" id="3.40.50.1820">
    <property type="entry name" value="alpha/beta hydrolase"/>
    <property type="match status" value="1"/>
</dbReference>
<feature type="domain" description="Carboxylesterase type B" evidence="1">
    <location>
        <begin position="84"/>
        <end position="380"/>
    </location>
</feature>
<dbReference type="ESTHER" id="triru-a6xgk4">
    <property type="family name" value="Fungal_carboxylesterase_lipase"/>
</dbReference>
<name>A0A022Y4F4_TRISD</name>
<dbReference type="InterPro" id="IPR050309">
    <property type="entry name" value="Type-B_Carboxylest/Lipase"/>
</dbReference>
<dbReference type="Pfam" id="PF00135">
    <property type="entry name" value="COesterase"/>
    <property type="match status" value="1"/>
</dbReference>
<dbReference type="Proteomes" id="UP000023623">
    <property type="component" value="Unassembled WGS sequence"/>
</dbReference>
<dbReference type="EMBL" id="KK208741">
    <property type="protein sequence ID" value="EZF77852.1"/>
    <property type="molecule type" value="Genomic_DNA"/>
</dbReference>
<evidence type="ECO:0000313" key="3">
    <source>
        <dbReference type="Proteomes" id="UP000023623"/>
    </source>
</evidence>
<dbReference type="SUPFAM" id="SSF53474">
    <property type="entry name" value="alpha/beta-Hydrolases"/>
    <property type="match status" value="1"/>
</dbReference>
<dbReference type="InterPro" id="IPR029058">
    <property type="entry name" value="AB_hydrolase_fold"/>
</dbReference>
<dbReference type="OrthoDB" id="408631at2759"/>
<dbReference type="PANTHER" id="PTHR11559">
    <property type="entry name" value="CARBOXYLESTERASE"/>
    <property type="match status" value="1"/>
</dbReference>
<dbReference type="InterPro" id="IPR002018">
    <property type="entry name" value="CarbesteraseB"/>
</dbReference>
<keyword evidence="3" id="KW-1185">Reference proteome</keyword>